<protein>
    <submittedName>
        <fullName evidence="6">SDR family NAD(P)-dependent oxidoreductase</fullName>
    </submittedName>
</protein>
<evidence type="ECO:0000256" key="2">
    <source>
        <dbReference type="ARBA" id="ARBA00022857"/>
    </source>
</evidence>
<dbReference type="EMBL" id="JBHSDH010000013">
    <property type="protein sequence ID" value="MFC4292495.1"/>
    <property type="molecule type" value="Genomic_DNA"/>
</dbReference>
<gene>
    <name evidence="6" type="ORF">ACFOWX_08720</name>
</gene>
<dbReference type="CDD" id="cd05233">
    <property type="entry name" value="SDR_c"/>
    <property type="match status" value="1"/>
</dbReference>
<accession>A0ABV8RJ03</accession>
<dbReference type="RefSeq" id="WP_381423231.1">
    <property type="nucleotide sequence ID" value="NZ_JBHSDH010000013.1"/>
</dbReference>
<feature type="domain" description="Ketoreductase" evidence="5">
    <location>
        <begin position="7"/>
        <end position="191"/>
    </location>
</feature>
<dbReference type="PANTHER" id="PTHR43391">
    <property type="entry name" value="RETINOL DEHYDROGENASE-RELATED"/>
    <property type="match status" value="1"/>
</dbReference>
<evidence type="ECO:0000256" key="1">
    <source>
        <dbReference type="ARBA" id="ARBA00006484"/>
    </source>
</evidence>
<dbReference type="Proteomes" id="UP001595887">
    <property type="component" value="Unassembled WGS sequence"/>
</dbReference>
<dbReference type="SUPFAM" id="SSF51735">
    <property type="entry name" value="NAD(P)-binding Rossmann-fold domains"/>
    <property type="match status" value="1"/>
</dbReference>
<evidence type="ECO:0000256" key="4">
    <source>
        <dbReference type="RuleBase" id="RU000363"/>
    </source>
</evidence>
<dbReference type="PANTHER" id="PTHR43391:SF14">
    <property type="entry name" value="DEHYDROGENASE_REDUCTASE SDR FAMILY PROTEIN 7-LIKE"/>
    <property type="match status" value="1"/>
</dbReference>
<reference evidence="7" key="1">
    <citation type="journal article" date="2019" name="Int. J. Syst. Evol. Microbiol.">
        <title>The Global Catalogue of Microorganisms (GCM) 10K type strain sequencing project: providing services to taxonomists for standard genome sequencing and annotation.</title>
        <authorList>
            <consortium name="The Broad Institute Genomics Platform"/>
            <consortium name="The Broad Institute Genome Sequencing Center for Infectious Disease"/>
            <person name="Wu L."/>
            <person name="Ma J."/>
        </authorList>
    </citation>
    <scope>NUCLEOTIDE SEQUENCE [LARGE SCALE GENOMIC DNA]</scope>
    <source>
        <strain evidence="7">CECT 8531</strain>
    </source>
</reference>
<dbReference type="PRINTS" id="PR00080">
    <property type="entry name" value="SDRFAMILY"/>
</dbReference>
<keyword evidence="7" id="KW-1185">Reference proteome</keyword>
<evidence type="ECO:0000313" key="7">
    <source>
        <dbReference type="Proteomes" id="UP001595887"/>
    </source>
</evidence>
<comment type="similarity">
    <text evidence="1 4">Belongs to the short-chain dehydrogenases/reductases (SDR) family.</text>
</comment>
<evidence type="ECO:0000259" key="5">
    <source>
        <dbReference type="SMART" id="SM00822"/>
    </source>
</evidence>
<sequence length="275" mass="28986">MKITNDTVAFITGGASGIGYAIAETLAERGAKLMLADLSQAKLDEAAAALLAKGAEVATVVCDVSDEAQMRSAAAATTERFGKVHIVVNNAGVALGGRAGDIAIKDWRWIVDINLMGVVHGVEIFAPLIQSHGEGGHFVNTASMAGHVASPGMGPYHATKFAVVGYSESLQQELAPANIGVSVLCPAWVKTNIHRSALDKPTGHVGEDDPLFQKMNSVINAGIDAGDVANWTVQSIEDDRLYIFTHPEFAPFIQKRNEAVKADYAAAAEYPAFKA</sequence>
<dbReference type="Gene3D" id="3.40.50.720">
    <property type="entry name" value="NAD(P)-binding Rossmann-like Domain"/>
    <property type="match status" value="1"/>
</dbReference>
<keyword evidence="2" id="KW-0521">NADP</keyword>
<dbReference type="Pfam" id="PF00106">
    <property type="entry name" value="adh_short"/>
    <property type="match status" value="1"/>
</dbReference>
<evidence type="ECO:0000256" key="3">
    <source>
        <dbReference type="ARBA" id="ARBA00023002"/>
    </source>
</evidence>
<proteinExistence type="inferred from homology"/>
<name>A0ABV8RJ03_9SPHN</name>
<dbReference type="InterPro" id="IPR002347">
    <property type="entry name" value="SDR_fam"/>
</dbReference>
<comment type="caution">
    <text evidence="6">The sequence shown here is derived from an EMBL/GenBank/DDBJ whole genome shotgun (WGS) entry which is preliminary data.</text>
</comment>
<organism evidence="6 7">
    <name type="scientific">Sphingorhabdus arenilitoris</name>
    <dbReference type="NCBI Taxonomy" id="1490041"/>
    <lineage>
        <taxon>Bacteria</taxon>
        <taxon>Pseudomonadati</taxon>
        <taxon>Pseudomonadota</taxon>
        <taxon>Alphaproteobacteria</taxon>
        <taxon>Sphingomonadales</taxon>
        <taxon>Sphingomonadaceae</taxon>
        <taxon>Sphingorhabdus</taxon>
    </lineage>
</organism>
<dbReference type="PRINTS" id="PR00081">
    <property type="entry name" value="GDHRDH"/>
</dbReference>
<dbReference type="InterPro" id="IPR057326">
    <property type="entry name" value="KR_dom"/>
</dbReference>
<dbReference type="InterPro" id="IPR036291">
    <property type="entry name" value="NAD(P)-bd_dom_sf"/>
</dbReference>
<keyword evidence="3" id="KW-0560">Oxidoreductase</keyword>
<evidence type="ECO:0000313" key="6">
    <source>
        <dbReference type="EMBL" id="MFC4292495.1"/>
    </source>
</evidence>
<dbReference type="SMART" id="SM00822">
    <property type="entry name" value="PKS_KR"/>
    <property type="match status" value="1"/>
</dbReference>